<dbReference type="OrthoDB" id="9991240at2"/>
<gene>
    <name evidence="1" type="ORF">D2E23_0407</name>
</gene>
<dbReference type="RefSeq" id="WP_126029324.1">
    <property type="nucleotide sequence ID" value="NZ_QXGJ01000001.1"/>
</dbReference>
<proteinExistence type="predicted"/>
<dbReference type="EMBL" id="QXGJ01000001">
    <property type="protein sequence ID" value="RSX52679.1"/>
    <property type="molecule type" value="Genomic_DNA"/>
</dbReference>
<protein>
    <submittedName>
        <fullName evidence="1">Uncharacterized protein</fullName>
    </submittedName>
</protein>
<dbReference type="AlphaFoldDB" id="A0A430FIJ2"/>
<evidence type="ECO:0000313" key="1">
    <source>
        <dbReference type="EMBL" id="RSX52679.1"/>
    </source>
</evidence>
<evidence type="ECO:0000313" key="2">
    <source>
        <dbReference type="Proteomes" id="UP000288607"/>
    </source>
</evidence>
<accession>A0A430FIJ2</accession>
<name>A0A430FIJ2_9BIFI</name>
<sequence length="79" mass="9023">MWKQLLDAGTRIDTLDELAPGDIVFLENEERMLAFTAATIARRNGVTWLSESGGVRRQCVGGASRWQFAFAMRDERNYR</sequence>
<organism evidence="1 2">
    <name type="scientific">Bifidobacterium callimiconis</name>
    <dbReference type="NCBI Taxonomy" id="2306973"/>
    <lineage>
        <taxon>Bacteria</taxon>
        <taxon>Bacillati</taxon>
        <taxon>Actinomycetota</taxon>
        <taxon>Actinomycetes</taxon>
        <taxon>Bifidobacteriales</taxon>
        <taxon>Bifidobacteriaceae</taxon>
        <taxon>Bifidobacterium</taxon>
    </lineage>
</organism>
<reference evidence="1 2" key="1">
    <citation type="submission" date="2018-09" db="EMBL/GenBank/DDBJ databases">
        <title>Characterization of the phylogenetic diversity of five novel species belonging to the genus Bifidobacterium.</title>
        <authorList>
            <person name="Lugli G.A."/>
            <person name="Duranti S."/>
            <person name="Milani C."/>
        </authorList>
    </citation>
    <scope>NUCLEOTIDE SEQUENCE [LARGE SCALE GENOMIC DNA]</scope>
    <source>
        <strain evidence="1 2">2028B</strain>
    </source>
</reference>
<comment type="caution">
    <text evidence="1">The sequence shown here is derived from an EMBL/GenBank/DDBJ whole genome shotgun (WGS) entry which is preliminary data.</text>
</comment>
<keyword evidence="2" id="KW-1185">Reference proteome</keyword>
<dbReference type="Proteomes" id="UP000288607">
    <property type="component" value="Unassembled WGS sequence"/>
</dbReference>